<evidence type="ECO:0000313" key="2">
    <source>
        <dbReference type="WBParaSite" id="Pan_g17884.t1"/>
    </source>
</evidence>
<evidence type="ECO:0000313" key="1">
    <source>
        <dbReference type="Proteomes" id="UP000492821"/>
    </source>
</evidence>
<reference evidence="1" key="1">
    <citation type="journal article" date="2013" name="Genetics">
        <title>The draft genome and transcriptome of Panagrellus redivivus are shaped by the harsh demands of a free-living lifestyle.</title>
        <authorList>
            <person name="Srinivasan J."/>
            <person name="Dillman A.R."/>
            <person name="Macchietto M.G."/>
            <person name="Heikkinen L."/>
            <person name="Lakso M."/>
            <person name="Fracchia K.M."/>
            <person name="Antoshechkin I."/>
            <person name="Mortazavi A."/>
            <person name="Wong G."/>
            <person name="Sternberg P.W."/>
        </authorList>
    </citation>
    <scope>NUCLEOTIDE SEQUENCE [LARGE SCALE GENOMIC DNA]</scope>
    <source>
        <strain evidence="1">MT8872</strain>
    </source>
</reference>
<reference evidence="2" key="2">
    <citation type="submission" date="2020-10" db="UniProtKB">
        <authorList>
            <consortium name="WormBaseParasite"/>
        </authorList>
    </citation>
    <scope>IDENTIFICATION</scope>
</reference>
<protein>
    <submittedName>
        <fullName evidence="2">DUF402 domain-containing protein</fullName>
    </submittedName>
</protein>
<name>A0A7E4ZU99_PANRE</name>
<dbReference type="Proteomes" id="UP000492821">
    <property type="component" value="Unassembled WGS sequence"/>
</dbReference>
<dbReference type="WBParaSite" id="Pan_g17884.t1">
    <property type="protein sequence ID" value="Pan_g17884.t1"/>
    <property type="gene ID" value="Pan_g17884"/>
</dbReference>
<keyword evidence="1" id="KW-1185">Reference proteome</keyword>
<proteinExistence type="predicted"/>
<sequence>MRKLFWCLKHHFGKLVNFQSHGNEVGKHLKNVEKVAIYEDDDNSEDEVNVDDFYVFKNGVWYSVCDPELAKIP</sequence>
<dbReference type="AlphaFoldDB" id="A0A7E4ZU99"/>
<organism evidence="1 2">
    <name type="scientific">Panagrellus redivivus</name>
    <name type="common">Microworm</name>
    <dbReference type="NCBI Taxonomy" id="6233"/>
    <lineage>
        <taxon>Eukaryota</taxon>
        <taxon>Metazoa</taxon>
        <taxon>Ecdysozoa</taxon>
        <taxon>Nematoda</taxon>
        <taxon>Chromadorea</taxon>
        <taxon>Rhabditida</taxon>
        <taxon>Tylenchina</taxon>
        <taxon>Panagrolaimomorpha</taxon>
        <taxon>Panagrolaimoidea</taxon>
        <taxon>Panagrolaimidae</taxon>
        <taxon>Panagrellus</taxon>
    </lineage>
</organism>
<accession>A0A7E4ZU99</accession>